<dbReference type="AlphaFoldDB" id="A0A1B3SKZ7"/>
<evidence type="ECO:0000313" key="2">
    <source>
        <dbReference type="EMBL" id="AOG60593.1"/>
    </source>
</evidence>
<evidence type="ECO:0000256" key="1">
    <source>
        <dbReference type="SAM" id="Coils"/>
    </source>
</evidence>
<feature type="coiled-coil region" evidence="1">
    <location>
        <begin position="19"/>
        <end position="207"/>
    </location>
</feature>
<dbReference type="OrthoDB" id="388108at2"/>
<keyword evidence="1" id="KW-0175">Coiled coil</keyword>
<sequence>MQLDFICPKCGNHINEEDFEQSEKSLNNLQEFLNSKKEEFKEILKKELYKSFEEAKRKDIELELSKQKESFNKQISNLEKEMQLLESKKELEINDINKKSEIEIAKLELKINDFNKNKESEIEKAKFSVKEEYQKLIESNLNKILELEKININLKANIDNIENLNKLDILREKENLRNEYENKLNMLNNQINELKEANLQFKVIQNKTKGENFEHDVEGELRKVFVNDIIEKITSQSKKADYLQTIKEENKVLGKIVYEVKNAEWSNSWEKKLIEDMTKEGSQYGILVATSFNDKYRGIPFKVSDFSSNIYLTDPDSFTFVGNIIRTLIITQARLEEKYGSNDNNEKIKRFIDWKNTTFNTISKLFEDQFKRIEDSENSISKKVDEIRIAREKIYSNWIKVVKNFIEALNI</sequence>
<gene>
    <name evidence="2" type="ORF">SHELI_v1c06420</name>
</gene>
<proteinExistence type="predicted"/>
<protein>
    <recommendedName>
        <fullName evidence="4">DUF2130 domain-containing protein</fullName>
    </recommendedName>
</protein>
<name>A0A1B3SKZ7_9MOLU</name>
<dbReference type="RefSeq" id="WP_069116649.1">
    <property type="nucleotide sequence ID" value="NZ_CP017015.1"/>
</dbReference>
<dbReference type="STRING" id="216938.SHELI_v1c06420"/>
<dbReference type="Proteomes" id="UP000094378">
    <property type="component" value="Chromosome"/>
</dbReference>
<dbReference type="KEGG" id="shj:SHELI_v1c06420"/>
<accession>A0A1B3SKZ7</accession>
<dbReference type="EMBL" id="CP017015">
    <property type="protein sequence ID" value="AOG60593.1"/>
    <property type="molecule type" value="Genomic_DNA"/>
</dbReference>
<dbReference type="PATRIC" id="fig|216938.3.peg.654"/>
<evidence type="ECO:0008006" key="4">
    <source>
        <dbReference type="Google" id="ProtNLM"/>
    </source>
</evidence>
<organism evidence="2 3">
    <name type="scientific">Spiroplasma helicoides</name>
    <dbReference type="NCBI Taxonomy" id="216938"/>
    <lineage>
        <taxon>Bacteria</taxon>
        <taxon>Bacillati</taxon>
        <taxon>Mycoplasmatota</taxon>
        <taxon>Mollicutes</taxon>
        <taxon>Entomoplasmatales</taxon>
        <taxon>Spiroplasmataceae</taxon>
        <taxon>Spiroplasma</taxon>
    </lineage>
</organism>
<evidence type="ECO:0000313" key="3">
    <source>
        <dbReference type="Proteomes" id="UP000094378"/>
    </source>
</evidence>
<dbReference type="InterPro" id="IPR019219">
    <property type="entry name" value="DUF2130"/>
</dbReference>
<reference evidence="2 3" key="1">
    <citation type="submission" date="2016-08" db="EMBL/GenBank/DDBJ databases">
        <title>Complete genome sequence of Spiroplasma helicoides TABS-2 (DSM 22551).</title>
        <authorList>
            <person name="Shen W.-Y."/>
            <person name="Lo W.-S."/>
            <person name="Lai Y.-C."/>
            <person name="Kuo C.-H."/>
        </authorList>
    </citation>
    <scope>NUCLEOTIDE SEQUENCE [LARGE SCALE GENOMIC DNA]</scope>
    <source>
        <strain evidence="2 3">TABS-2</strain>
    </source>
</reference>
<dbReference type="Pfam" id="PF09903">
    <property type="entry name" value="DUF2130"/>
    <property type="match status" value="1"/>
</dbReference>
<keyword evidence="3" id="KW-1185">Reference proteome</keyword>